<dbReference type="EMBL" id="CAJHUB010000768">
    <property type="protein sequence ID" value="CAD7688583.1"/>
    <property type="molecule type" value="Genomic_DNA"/>
</dbReference>
<dbReference type="Gene3D" id="2.30.39.10">
    <property type="entry name" value="Alpha-1-antitrypsin, domain 1"/>
    <property type="match status" value="1"/>
</dbReference>
<dbReference type="FunFam" id="3.30.497.10:FF:000001">
    <property type="entry name" value="Serine protease inhibitor"/>
    <property type="match status" value="1"/>
</dbReference>
<dbReference type="GO" id="GO:0005615">
    <property type="term" value="C:extracellular space"/>
    <property type="evidence" value="ECO:0007669"/>
    <property type="project" value="InterPro"/>
</dbReference>
<evidence type="ECO:0000256" key="1">
    <source>
        <dbReference type="ARBA" id="ARBA00009500"/>
    </source>
</evidence>
<dbReference type="SMART" id="SM00093">
    <property type="entry name" value="SERPIN"/>
    <property type="match status" value="1"/>
</dbReference>
<dbReference type="SUPFAM" id="SSF56574">
    <property type="entry name" value="Serpins"/>
    <property type="match status" value="1"/>
</dbReference>
<dbReference type="FunFam" id="2.30.39.10:FF:000002">
    <property type="entry name" value="Serpin family D member 1"/>
    <property type="match status" value="1"/>
</dbReference>
<name>A0A811ZIU5_NYCPR</name>
<keyword evidence="5" id="KW-1185">Reference proteome</keyword>
<dbReference type="InterPro" id="IPR023796">
    <property type="entry name" value="Serpin_dom"/>
</dbReference>
<dbReference type="GO" id="GO:0004867">
    <property type="term" value="F:serine-type endopeptidase inhibitor activity"/>
    <property type="evidence" value="ECO:0007669"/>
    <property type="project" value="InterPro"/>
</dbReference>
<protein>
    <submittedName>
        <fullName evidence="4">(raccoon dog) hypothetical protein</fullName>
    </submittedName>
</protein>
<dbReference type="PANTHER" id="PTHR11461:SF194">
    <property type="entry name" value="KALLISTATIN"/>
    <property type="match status" value="1"/>
</dbReference>
<comment type="similarity">
    <text evidence="1 2">Belongs to the serpin family.</text>
</comment>
<accession>A0A811ZIU5</accession>
<sequence>MLGKCWIVCYPATGPSARVHSVIYHPGALPLPNFLGQLDVLLRNCLGTLFPPIALRAQKMDLADSLLLLLAGLLVLPHGQLHPERYSLHQEPPSTGEGSPSLKIAPGNTAFALHFYHLMASQSPGSNIFFSPLSISASYAMLSLGARSHSKTQILEGLGFNLTEVSESDIHWGFQHLLHTLHLPDDRLEMHMGSTLFLSQDLLILPGFLNDSVAFYDSKLFLTNFHDPVGTTQLINDHIKEETQGKIVDLVSNLNTDIAMVLVNYIYFKALWEKPFQPSMTTTQDFHVDENTVVQVPMMLQDTAHHWYLNDRYLPCSVLRMDYKGNMTAFFILPNRGKMKQVEEALTPEMLTRWNRLLQKRHFYRKLELHFPKFSISGSYQLDEILPKMGFVDLFSKQVDLSGITKEKKVQVSKSFHKAILEVDEVGTQAAAATGIFTTFLSAWHNHRVLWFNRPFFVVIFSTNTQSILFLGKVVNPTKP</sequence>
<dbReference type="InterPro" id="IPR042178">
    <property type="entry name" value="Serpin_sf_1"/>
</dbReference>
<evidence type="ECO:0000313" key="5">
    <source>
        <dbReference type="Proteomes" id="UP000645828"/>
    </source>
</evidence>
<dbReference type="Gene3D" id="3.30.497.10">
    <property type="entry name" value="Antithrombin, subunit I, domain 2"/>
    <property type="match status" value="1"/>
</dbReference>
<dbReference type="InterPro" id="IPR042185">
    <property type="entry name" value="Serpin_sf_2"/>
</dbReference>
<proteinExistence type="inferred from homology"/>
<evidence type="ECO:0000259" key="3">
    <source>
        <dbReference type="SMART" id="SM00093"/>
    </source>
</evidence>
<dbReference type="PANTHER" id="PTHR11461">
    <property type="entry name" value="SERINE PROTEASE INHIBITOR, SERPIN"/>
    <property type="match status" value="1"/>
</dbReference>
<comment type="caution">
    <text evidence="4">The sequence shown here is derived from an EMBL/GenBank/DDBJ whole genome shotgun (WGS) entry which is preliminary data.</text>
</comment>
<reference evidence="4" key="1">
    <citation type="submission" date="2020-12" db="EMBL/GenBank/DDBJ databases">
        <authorList>
            <consortium name="Molecular Ecology Group"/>
        </authorList>
    </citation>
    <scope>NUCLEOTIDE SEQUENCE</scope>
    <source>
        <strain evidence="4">TBG_1078</strain>
    </source>
</reference>
<dbReference type="Pfam" id="PF00079">
    <property type="entry name" value="Serpin"/>
    <property type="match status" value="1"/>
</dbReference>
<gene>
    <name evidence="4" type="ORF">NYPRO_LOCUS21376</name>
</gene>
<evidence type="ECO:0000313" key="4">
    <source>
        <dbReference type="EMBL" id="CAD7688583.1"/>
    </source>
</evidence>
<dbReference type="InterPro" id="IPR036186">
    <property type="entry name" value="Serpin_sf"/>
</dbReference>
<dbReference type="AlphaFoldDB" id="A0A811ZIU5"/>
<evidence type="ECO:0000256" key="2">
    <source>
        <dbReference type="RuleBase" id="RU000411"/>
    </source>
</evidence>
<dbReference type="InterPro" id="IPR000215">
    <property type="entry name" value="Serpin_fam"/>
</dbReference>
<feature type="domain" description="Serpin" evidence="3">
    <location>
        <begin position="113"/>
        <end position="477"/>
    </location>
</feature>
<organism evidence="4 5">
    <name type="scientific">Nyctereutes procyonoides</name>
    <name type="common">Raccoon dog</name>
    <name type="synonym">Canis procyonoides</name>
    <dbReference type="NCBI Taxonomy" id="34880"/>
    <lineage>
        <taxon>Eukaryota</taxon>
        <taxon>Metazoa</taxon>
        <taxon>Chordata</taxon>
        <taxon>Craniata</taxon>
        <taxon>Vertebrata</taxon>
        <taxon>Euteleostomi</taxon>
        <taxon>Mammalia</taxon>
        <taxon>Eutheria</taxon>
        <taxon>Laurasiatheria</taxon>
        <taxon>Carnivora</taxon>
        <taxon>Caniformia</taxon>
        <taxon>Canidae</taxon>
        <taxon>Nyctereutes</taxon>
    </lineage>
</organism>
<dbReference type="Proteomes" id="UP000645828">
    <property type="component" value="Unassembled WGS sequence"/>
</dbReference>